<dbReference type="EMBL" id="CH476628">
    <property type="protein sequence ID" value="EDO03871.1"/>
    <property type="molecule type" value="Genomic_DNA"/>
</dbReference>
<keyword evidence="2" id="KW-1185">Reference proteome</keyword>
<reference evidence="2" key="1">
    <citation type="journal article" date="2011" name="PLoS Genet.">
        <title>Genomic analysis of the necrotrophic fungal pathogens Sclerotinia sclerotiorum and Botrytis cinerea.</title>
        <authorList>
            <person name="Amselem J."/>
            <person name="Cuomo C.A."/>
            <person name="van Kan J.A."/>
            <person name="Viaud M."/>
            <person name="Benito E.P."/>
            <person name="Couloux A."/>
            <person name="Coutinho P.M."/>
            <person name="de Vries R.P."/>
            <person name="Dyer P.S."/>
            <person name="Fillinger S."/>
            <person name="Fournier E."/>
            <person name="Gout L."/>
            <person name="Hahn M."/>
            <person name="Kohn L."/>
            <person name="Lapalu N."/>
            <person name="Plummer K.M."/>
            <person name="Pradier J.M."/>
            <person name="Quevillon E."/>
            <person name="Sharon A."/>
            <person name="Simon A."/>
            <person name="ten Have A."/>
            <person name="Tudzynski B."/>
            <person name="Tudzynski P."/>
            <person name="Wincker P."/>
            <person name="Andrew M."/>
            <person name="Anthouard V."/>
            <person name="Beever R.E."/>
            <person name="Beffa R."/>
            <person name="Benoit I."/>
            <person name="Bouzid O."/>
            <person name="Brault B."/>
            <person name="Chen Z."/>
            <person name="Choquer M."/>
            <person name="Collemare J."/>
            <person name="Cotton P."/>
            <person name="Danchin E.G."/>
            <person name="Da Silva C."/>
            <person name="Gautier A."/>
            <person name="Giraud C."/>
            <person name="Giraud T."/>
            <person name="Gonzalez C."/>
            <person name="Grossetete S."/>
            <person name="Guldener U."/>
            <person name="Henrissat B."/>
            <person name="Howlett B.J."/>
            <person name="Kodira C."/>
            <person name="Kretschmer M."/>
            <person name="Lappartient A."/>
            <person name="Leroch M."/>
            <person name="Levis C."/>
            <person name="Mauceli E."/>
            <person name="Neuveglise C."/>
            <person name="Oeser B."/>
            <person name="Pearson M."/>
            <person name="Poulain J."/>
            <person name="Poussereau N."/>
            <person name="Quesneville H."/>
            <person name="Rascle C."/>
            <person name="Schumacher J."/>
            <person name="Segurens B."/>
            <person name="Sexton A."/>
            <person name="Silva E."/>
            <person name="Sirven C."/>
            <person name="Soanes D.M."/>
            <person name="Talbot N.J."/>
            <person name="Templeton M."/>
            <person name="Yandava C."/>
            <person name="Yarden O."/>
            <person name="Zeng Q."/>
            <person name="Rollins J.A."/>
            <person name="Lebrun M.H."/>
            <person name="Dickman M."/>
        </authorList>
    </citation>
    <scope>NUCLEOTIDE SEQUENCE [LARGE SCALE GENOMIC DNA]</scope>
    <source>
        <strain evidence="2">ATCC 18683 / 1980 / Ss-1</strain>
    </source>
</reference>
<accession>A7EM05</accession>
<protein>
    <submittedName>
        <fullName evidence="1">Uncharacterized protein</fullName>
    </submittedName>
</protein>
<dbReference type="AlphaFoldDB" id="A7EM05"/>
<dbReference type="GeneID" id="5488796"/>
<dbReference type="Proteomes" id="UP000001312">
    <property type="component" value="Unassembled WGS sequence"/>
</dbReference>
<dbReference type="KEGG" id="ssl:SS1G_06352"/>
<dbReference type="InParanoid" id="A7EM05"/>
<name>A7EM05_SCLS1</name>
<sequence>MASLLFNLVKFLKTISSKSLTNHKIFTAVQKILRKPAPDLIYKIFYALYDGAESQLLEAICPAATFQQDLLRYKHD</sequence>
<gene>
    <name evidence="1" type="ORF">SS1G_06352</name>
</gene>
<evidence type="ECO:0000313" key="1">
    <source>
        <dbReference type="EMBL" id="EDO03871.1"/>
    </source>
</evidence>
<dbReference type="RefSeq" id="XP_001592113.1">
    <property type="nucleotide sequence ID" value="XM_001592063.1"/>
</dbReference>
<proteinExistence type="predicted"/>
<organism evidence="1 2">
    <name type="scientific">Sclerotinia sclerotiorum (strain ATCC 18683 / 1980 / Ss-1)</name>
    <name type="common">White mold</name>
    <name type="synonym">Whetzelinia sclerotiorum</name>
    <dbReference type="NCBI Taxonomy" id="665079"/>
    <lineage>
        <taxon>Eukaryota</taxon>
        <taxon>Fungi</taxon>
        <taxon>Dikarya</taxon>
        <taxon>Ascomycota</taxon>
        <taxon>Pezizomycotina</taxon>
        <taxon>Leotiomycetes</taxon>
        <taxon>Helotiales</taxon>
        <taxon>Sclerotiniaceae</taxon>
        <taxon>Sclerotinia</taxon>
    </lineage>
</organism>
<evidence type="ECO:0000313" key="2">
    <source>
        <dbReference type="Proteomes" id="UP000001312"/>
    </source>
</evidence>